<protein>
    <submittedName>
        <fullName evidence="3">Uncharacterized protein</fullName>
    </submittedName>
</protein>
<keyword evidence="4" id="KW-1185">Reference proteome</keyword>
<dbReference type="EMBL" id="OX597835">
    <property type="protein sequence ID" value="CAI9738834.1"/>
    <property type="molecule type" value="Genomic_DNA"/>
</dbReference>
<evidence type="ECO:0000256" key="2">
    <source>
        <dbReference type="SAM" id="Phobius"/>
    </source>
</evidence>
<dbReference type="AlphaFoldDB" id="A0AA36BR65"/>
<keyword evidence="2" id="KW-0472">Membrane</keyword>
<proteinExistence type="predicted"/>
<accession>A0AA36BR65</accession>
<feature type="region of interest" description="Disordered" evidence="1">
    <location>
        <begin position="257"/>
        <end position="281"/>
    </location>
</feature>
<sequence length="405" mass="43910">MSCLHVPCSICVTTYWIAHSDCPNNGCAMMDNNHTMECVQCSDKRLVFCKKERPCQYVKNVTSAFRELIQEDNLNDCEHNCCTKTKCVGWSFTANGCYHYNSTLDTTTEGTIANTKQPLNIIEHYVRNTTTTGEPEAYTNFEICEGIEESSYLSEMSTQTPYFSSSVESTAEMTSMLTYSSSYETGISSLTSFINATSCSSSFESTQIPSDVQTTSNWPEKTSTGYSSFSVFSTTLEIYSSTTQSLDCNGGACTSNSNSGSSSSGSSNNVETTSENVEIGGSSNSFGASSVGSNDNLSFSSTIVSSSTRMCKCQCPVSQTIMNEEAKKSFQRKMSSVAAYISIPKKNLSATIRRKTSAQDDRPSAQGIGYIGVAFLGAVFGGLILMDLGSLANQFVILYRNLTGR</sequence>
<organism evidence="3 4">
    <name type="scientific">Octopus vulgaris</name>
    <name type="common">Common octopus</name>
    <dbReference type="NCBI Taxonomy" id="6645"/>
    <lineage>
        <taxon>Eukaryota</taxon>
        <taxon>Metazoa</taxon>
        <taxon>Spiralia</taxon>
        <taxon>Lophotrochozoa</taxon>
        <taxon>Mollusca</taxon>
        <taxon>Cephalopoda</taxon>
        <taxon>Coleoidea</taxon>
        <taxon>Octopodiformes</taxon>
        <taxon>Octopoda</taxon>
        <taxon>Incirrata</taxon>
        <taxon>Octopodidae</taxon>
        <taxon>Octopus</taxon>
    </lineage>
</organism>
<keyword evidence="2" id="KW-0812">Transmembrane</keyword>
<dbReference type="Proteomes" id="UP001162480">
    <property type="component" value="Chromosome 22"/>
</dbReference>
<feature type="transmembrane region" description="Helical" evidence="2">
    <location>
        <begin position="367"/>
        <end position="386"/>
    </location>
</feature>
<keyword evidence="2" id="KW-1133">Transmembrane helix</keyword>
<evidence type="ECO:0000256" key="1">
    <source>
        <dbReference type="SAM" id="MobiDB-lite"/>
    </source>
</evidence>
<evidence type="ECO:0000313" key="4">
    <source>
        <dbReference type="Proteomes" id="UP001162480"/>
    </source>
</evidence>
<gene>
    <name evidence="3" type="ORF">OCTVUL_1B012138</name>
</gene>
<evidence type="ECO:0000313" key="3">
    <source>
        <dbReference type="EMBL" id="CAI9738834.1"/>
    </source>
</evidence>
<name>A0AA36BR65_OCTVU</name>
<reference evidence="3" key="1">
    <citation type="submission" date="2023-08" db="EMBL/GenBank/DDBJ databases">
        <authorList>
            <person name="Alioto T."/>
            <person name="Alioto T."/>
            <person name="Gomez Garrido J."/>
        </authorList>
    </citation>
    <scope>NUCLEOTIDE SEQUENCE</scope>
</reference>